<evidence type="ECO:0000259" key="11">
    <source>
        <dbReference type="Pfam" id="PF13813"/>
    </source>
</evidence>
<dbReference type="PANTHER" id="PTHR31595:SF57">
    <property type="entry name" value="OS04G0481900 PROTEIN"/>
    <property type="match status" value="1"/>
</dbReference>
<gene>
    <name evidence="12" type="ORF">QN277_018479</name>
</gene>
<comment type="caution">
    <text evidence="12">The sequence shown here is derived from an EMBL/GenBank/DDBJ whole genome shotgun (WGS) entry which is preliminary data.</text>
</comment>
<evidence type="ECO:0000256" key="3">
    <source>
        <dbReference type="ARBA" id="ARBA00007282"/>
    </source>
</evidence>
<keyword evidence="4" id="KW-0808">Transferase</keyword>
<evidence type="ECO:0000256" key="10">
    <source>
        <dbReference type="SAM" id="Phobius"/>
    </source>
</evidence>
<dbReference type="GO" id="GO:0016020">
    <property type="term" value="C:membrane"/>
    <property type="evidence" value="ECO:0007669"/>
    <property type="project" value="UniProtKB-SubCell"/>
</dbReference>
<dbReference type="InterPro" id="IPR017088">
    <property type="entry name" value="Wax_synthase_Magnoliopsida"/>
</dbReference>
<evidence type="ECO:0000256" key="5">
    <source>
        <dbReference type="ARBA" id="ARBA00022692"/>
    </source>
</evidence>
<dbReference type="EMBL" id="JAWXYG010000004">
    <property type="protein sequence ID" value="KAK4275387.1"/>
    <property type="molecule type" value="Genomic_DNA"/>
</dbReference>
<dbReference type="PIRSF" id="PIRSF037006">
    <property type="entry name" value="Wax_synthase"/>
    <property type="match status" value="1"/>
</dbReference>
<reference evidence="12" key="1">
    <citation type="submission" date="2023-10" db="EMBL/GenBank/DDBJ databases">
        <title>Chromosome-level genome of the transformable northern wattle, Acacia crassicarpa.</title>
        <authorList>
            <person name="Massaro I."/>
            <person name="Sinha N.R."/>
            <person name="Poethig S."/>
            <person name="Leichty A.R."/>
        </authorList>
    </citation>
    <scope>NUCLEOTIDE SEQUENCE</scope>
    <source>
        <strain evidence="12">Acra3RX</strain>
        <tissue evidence="12">Leaf</tissue>
    </source>
</reference>
<feature type="transmembrane region" description="Helical" evidence="10">
    <location>
        <begin position="258"/>
        <end position="278"/>
    </location>
</feature>
<keyword evidence="9" id="KW-0012">Acyltransferase</keyword>
<evidence type="ECO:0000256" key="1">
    <source>
        <dbReference type="ARBA" id="ARBA00004141"/>
    </source>
</evidence>
<feature type="transmembrane region" description="Helical" evidence="10">
    <location>
        <begin position="290"/>
        <end position="310"/>
    </location>
</feature>
<evidence type="ECO:0000256" key="8">
    <source>
        <dbReference type="ARBA" id="ARBA00023136"/>
    </source>
</evidence>
<dbReference type="InterPro" id="IPR032805">
    <property type="entry name" value="Wax_synthase_dom"/>
</dbReference>
<feature type="transmembrane region" description="Helical" evidence="10">
    <location>
        <begin position="64"/>
        <end position="86"/>
    </location>
</feature>
<evidence type="ECO:0000256" key="4">
    <source>
        <dbReference type="ARBA" id="ARBA00022679"/>
    </source>
</evidence>
<keyword evidence="6 10" id="KW-1133">Transmembrane helix</keyword>
<comment type="pathway">
    <text evidence="2">Secondary metabolite biosynthesis.</text>
</comment>
<evidence type="ECO:0000256" key="6">
    <source>
        <dbReference type="ARBA" id="ARBA00022989"/>
    </source>
</evidence>
<feature type="transmembrane region" description="Helical" evidence="10">
    <location>
        <begin position="15"/>
        <end position="34"/>
    </location>
</feature>
<evidence type="ECO:0000256" key="7">
    <source>
        <dbReference type="ARBA" id="ARBA00023098"/>
    </source>
</evidence>
<comment type="subcellular location">
    <subcellularLocation>
        <location evidence="1">Membrane</location>
        <topology evidence="1">Multi-pass membrane protein</topology>
    </subcellularLocation>
</comment>
<keyword evidence="7" id="KW-0443">Lipid metabolism</keyword>
<comment type="similarity">
    <text evidence="3">Belongs to the wax synthase family.</text>
</comment>
<dbReference type="Proteomes" id="UP001293593">
    <property type="component" value="Unassembled WGS sequence"/>
</dbReference>
<sequence>MSGPLCMHEEEIKNLIKVCLTTFVSVSCCFFIGSRIPKGKLRFVSLSPVFIVFILLPLKLSSVIPTGITALFITWLSTFKLVLFSFDLGPLSSHHRSKSLRNFLLISCLPIKTTQNPKKTPKLPLNSPIKTLLFILILPTLNQKQNLHPKLLLVIYCCLLYFLIDVVLGICNSVTKAVFGMELEMPSDEPYLSTSLQDFWGRRWNLMVTGVLRDAVYKPVRSICGPTLGSIVGVVAAFVVSGVMHELIFYYVTREPPSWEVTWFFVLHGVCVVVEFGVKKLSGRPNWGVCSVVYGPMMVAFVIVTAHWLFFAPLVRNGADERAVQEFMNFLECMMRKIGLTQLHD</sequence>
<dbReference type="GO" id="GO:0008374">
    <property type="term" value="F:O-acyltransferase activity"/>
    <property type="evidence" value="ECO:0007669"/>
    <property type="project" value="InterPro"/>
</dbReference>
<dbReference type="GO" id="GO:0006629">
    <property type="term" value="P:lipid metabolic process"/>
    <property type="evidence" value="ECO:0007669"/>
    <property type="project" value="UniProtKB-KW"/>
</dbReference>
<dbReference type="AlphaFoldDB" id="A0AAE1JVX3"/>
<name>A0AAE1JVX3_9FABA</name>
<feature type="transmembrane region" description="Helical" evidence="10">
    <location>
        <begin position="228"/>
        <end position="252"/>
    </location>
</feature>
<evidence type="ECO:0000313" key="12">
    <source>
        <dbReference type="EMBL" id="KAK4275387.1"/>
    </source>
</evidence>
<proteinExistence type="inferred from homology"/>
<dbReference type="InterPro" id="IPR044851">
    <property type="entry name" value="Wax_synthase"/>
</dbReference>
<keyword evidence="5 10" id="KW-0812">Transmembrane</keyword>
<evidence type="ECO:0000256" key="9">
    <source>
        <dbReference type="ARBA" id="ARBA00023315"/>
    </source>
</evidence>
<feature type="domain" description="Wax synthase" evidence="11">
    <location>
        <begin position="188"/>
        <end position="266"/>
    </location>
</feature>
<feature type="transmembrane region" description="Helical" evidence="10">
    <location>
        <begin position="153"/>
        <end position="175"/>
    </location>
</feature>
<evidence type="ECO:0000313" key="13">
    <source>
        <dbReference type="Proteomes" id="UP001293593"/>
    </source>
</evidence>
<protein>
    <recommendedName>
        <fullName evidence="11">Wax synthase domain-containing protein</fullName>
    </recommendedName>
</protein>
<organism evidence="12 13">
    <name type="scientific">Acacia crassicarpa</name>
    <name type="common">northern wattle</name>
    <dbReference type="NCBI Taxonomy" id="499986"/>
    <lineage>
        <taxon>Eukaryota</taxon>
        <taxon>Viridiplantae</taxon>
        <taxon>Streptophyta</taxon>
        <taxon>Embryophyta</taxon>
        <taxon>Tracheophyta</taxon>
        <taxon>Spermatophyta</taxon>
        <taxon>Magnoliopsida</taxon>
        <taxon>eudicotyledons</taxon>
        <taxon>Gunneridae</taxon>
        <taxon>Pentapetalae</taxon>
        <taxon>rosids</taxon>
        <taxon>fabids</taxon>
        <taxon>Fabales</taxon>
        <taxon>Fabaceae</taxon>
        <taxon>Caesalpinioideae</taxon>
        <taxon>mimosoid clade</taxon>
        <taxon>Acacieae</taxon>
        <taxon>Acacia</taxon>
    </lineage>
</organism>
<dbReference type="PANTHER" id="PTHR31595">
    <property type="entry name" value="LONG-CHAIN-ALCOHOL O-FATTY-ACYLTRANSFERASE 3-RELATED"/>
    <property type="match status" value="1"/>
</dbReference>
<dbReference type="Pfam" id="PF13813">
    <property type="entry name" value="MBOAT_2"/>
    <property type="match status" value="1"/>
</dbReference>
<evidence type="ECO:0000256" key="2">
    <source>
        <dbReference type="ARBA" id="ARBA00005179"/>
    </source>
</evidence>
<keyword evidence="13" id="KW-1185">Reference proteome</keyword>
<accession>A0AAE1JVX3</accession>
<feature type="transmembrane region" description="Helical" evidence="10">
    <location>
        <begin position="41"/>
        <end position="58"/>
    </location>
</feature>
<keyword evidence="8 10" id="KW-0472">Membrane</keyword>
<feature type="transmembrane region" description="Helical" evidence="10">
    <location>
        <begin position="123"/>
        <end position="141"/>
    </location>
</feature>